<dbReference type="EC" id="2.4.-.-" evidence="2"/>
<dbReference type="InterPro" id="IPR029044">
    <property type="entry name" value="Nucleotide-diphossugar_trans"/>
</dbReference>
<keyword evidence="2" id="KW-0808">Transferase</keyword>
<comment type="caution">
    <text evidence="2">The sequence shown here is derived from an EMBL/GenBank/DDBJ whole genome shotgun (WGS) entry which is preliminary data.</text>
</comment>
<accession>A0ABU5PN23</accession>
<gene>
    <name evidence="2" type="ORF">U9M73_15455</name>
</gene>
<dbReference type="Gene3D" id="3.90.550.10">
    <property type="entry name" value="Spore Coat Polysaccharide Biosynthesis Protein SpsA, Chain A"/>
    <property type="match status" value="1"/>
</dbReference>
<evidence type="ECO:0000313" key="2">
    <source>
        <dbReference type="EMBL" id="MEA3571350.1"/>
    </source>
</evidence>
<dbReference type="Proteomes" id="UP001292216">
    <property type="component" value="Unassembled WGS sequence"/>
</dbReference>
<keyword evidence="2" id="KW-0328">Glycosyltransferase</keyword>
<dbReference type="SUPFAM" id="SSF53448">
    <property type="entry name" value="Nucleotide-diphospho-sugar transferases"/>
    <property type="match status" value="1"/>
</dbReference>
<dbReference type="InterPro" id="IPR050834">
    <property type="entry name" value="Glycosyltransf_2"/>
</dbReference>
<dbReference type="Pfam" id="PF00535">
    <property type="entry name" value="Glycos_transf_2"/>
    <property type="match status" value="1"/>
</dbReference>
<keyword evidence="3" id="KW-1185">Reference proteome</keyword>
<evidence type="ECO:0000313" key="3">
    <source>
        <dbReference type="Proteomes" id="UP001292216"/>
    </source>
</evidence>
<reference evidence="2 3" key="1">
    <citation type="submission" date="2023-12" db="EMBL/GenBank/DDBJ databases">
        <title>Whole genome sequencing of Paenibacillus phoenicis isolated from the Phoenix Mars Lander spacecraft assembly facility.</title>
        <authorList>
            <person name="Garcia A."/>
            <person name="Venkateswaran K."/>
        </authorList>
    </citation>
    <scope>NUCLEOTIDE SEQUENCE [LARGE SCALE GENOMIC DNA]</scope>
    <source>
        <strain evidence="2 3">3PO2SA</strain>
    </source>
</reference>
<feature type="domain" description="Glycosyltransferase 2-like" evidence="1">
    <location>
        <begin position="41"/>
        <end position="136"/>
    </location>
</feature>
<dbReference type="RefSeq" id="WP_157273443.1">
    <property type="nucleotide sequence ID" value="NZ_CBCSKM010000001.1"/>
</dbReference>
<evidence type="ECO:0000259" key="1">
    <source>
        <dbReference type="Pfam" id="PF00535"/>
    </source>
</evidence>
<organism evidence="2 3">
    <name type="scientific">Paenibacillus phoenicis</name>
    <dbReference type="NCBI Taxonomy" id="554117"/>
    <lineage>
        <taxon>Bacteria</taxon>
        <taxon>Bacillati</taxon>
        <taxon>Bacillota</taxon>
        <taxon>Bacilli</taxon>
        <taxon>Bacillales</taxon>
        <taxon>Paenibacillaceae</taxon>
        <taxon>Paenibacillus</taxon>
    </lineage>
</organism>
<name>A0ABU5PN23_9BACL</name>
<dbReference type="InterPro" id="IPR029063">
    <property type="entry name" value="SAM-dependent_MTases_sf"/>
</dbReference>
<dbReference type="SUPFAM" id="SSF53335">
    <property type="entry name" value="S-adenosyl-L-methionine-dependent methyltransferases"/>
    <property type="match status" value="1"/>
</dbReference>
<dbReference type="InterPro" id="IPR001173">
    <property type="entry name" value="Glyco_trans_2-like"/>
</dbReference>
<dbReference type="PANTHER" id="PTHR43685">
    <property type="entry name" value="GLYCOSYLTRANSFERASE"/>
    <property type="match status" value="1"/>
</dbReference>
<sequence length="423" mass="49710">MNLKELFKDTIRGGLDVEFERYIEAIKNVESRNDVSDPVISVIVIAWKFHPNTIKSFEKLKKQRHDVPFELIFVNNGANDEELQMLVPFVDKYISLNYNVGICVGRNIGAQYAKAPILLFLDDDGIPDEDFVISHLLCHRRFDVLIVRGNSIPLTEHPSNERPSKYYIGNEFFPAIPYLEGNVSIKKDVFFEVGGWNEEITYGGEGKELSMRIFKLYPQSFKQMYSPMSLIYHDNEMDEERLAQKTILMAESDHKLSMKYHDWKTYDEKWEEFYNKPGALVELDEWKADFENQKLFNNIRHKVWERNKFAVQKYMSNKVFWYDEERILDIYKKSETRNICIFGTGVVGEKVFRSLKRYNIPVACFVDNNRSLWDSEKQGVPVINPKKLTKDNFIFIASGWRLDIAQQLETMGFIEKEDYIAII</sequence>
<proteinExistence type="predicted"/>
<dbReference type="GO" id="GO:0016757">
    <property type="term" value="F:glycosyltransferase activity"/>
    <property type="evidence" value="ECO:0007669"/>
    <property type="project" value="UniProtKB-KW"/>
</dbReference>
<dbReference type="PANTHER" id="PTHR43685:SF3">
    <property type="entry name" value="SLR2126 PROTEIN"/>
    <property type="match status" value="1"/>
</dbReference>
<dbReference type="EMBL" id="JAYERP010000001">
    <property type="protein sequence ID" value="MEA3571350.1"/>
    <property type="molecule type" value="Genomic_DNA"/>
</dbReference>
<protein>
    <submittedName>
        <fullName evidence="2">Glycosyltransferase</fullName>
        <ecNumber evidence="2">2.4.-.-</ecNumber>
    </submittedName>
</protein>
<dbReference type="Gene3D" id="3.40.50.720">
    <property type="entry name" value="NAD(P)-binding Rossmann-like Domain"/>
    <property type="match status" value="1"/>
</dbReference>